<dbReference type="Pfam" id="PF00171">
    <property type="entry name" value="Aldedh"/>
    <property type="match status" value="1"/>
</dbReference>
<dbReference type="InterPro" id="IPR012394">
    <property type="entry name" value="Aldehyde_DH_NAD(P)"/>
</dbReference>
<dbReference type="GO" id="GO:0005737">
    <property type="term" value="C:cytoplasm"/>
    <property type="evidence" value="ECO:0007669"/>
    <property type="project" value="TreeGrafter"/>
</dbReference>
<dbReference type="FunFam" id="3.40.605.10:FF:000004">
    <property type="entry name" value="Aldehyde dehydrogenase"/>
    <property type="match status" value="1"/>
</dbReference>
<protein>
    <recommendedName>
        <fullName evidence="4">aldehyde dehydrogenase (NAD(+))</fullName>
        <ecNumber evidence="4">1.2.1.3</ecNumber>
    </recommendedName>
</protein>
<evidence type="ECO:0000259" key="6">
    <source>
        <dbReference type="Pfam" id="PF00171"/>
    </source>
</evidence>
<evidence type="ECO:0000313" key="7">
    <source>
        <dbReference type="EMBL" id="KAG2660211.1"/>
    </source>
</evidence>
<dbReference type="InterPro" id="IPR015590">
    <property type="entry name" value="Aldehyde_DH_dom"/>
</dbReference>
<dbReference type="EC" id="1.2.1.3" evidence="4"/>
<dbReference type="FunFam" id="3.40.309.10:FF:000003">
    <property type="entry name" value="Aldehyde dehydrogenase"/>
    <property type="match status" value="1"/>
</dbReference>
<dbReference type="EMBL" id="CM029037">
    <property type="protein sequence ID" value="KAG2660211.1"/>
    <property type="molecule type" value="Genomic_DNA"/>
</dbReference>
<keyword evidence="2" id="KW-0560">Oxidoreductase</keyword>
<dbReference type="PANTHER" id="PTHR43570">
    <property type="entry name" value="ALDEHYDE DEHYDROGENASE"/>
    <property type="match status" value="1"/>
</dbReference>
<evidence type="ECO:0000256" key="3">
    <source>
        <dbReference type="ARBA" id="ARBA00023027"/>
    </source>
</evidence>
<evidence type="ECO:0000313" key="8">
    <source>
        <dbReference type="Proteomes" id="UP000823388"/>
    </source>
</evidence>
<gene>
    <name evidence="7" type="ORF">PVAP13_1KG413800</name>
</gene>
<dbReference type="Gene3D" id="3.40.309.10">
    <property type="entry name" value="Aldehyde Dehydrogenase, Chain A, domain 2"/>
    <property type="match status" value="1"/>
</dbReference>
<proteinExistence type="inferred from homology"/>
<evidence type="ECO:0000256" key="5">
    <source>
        <dbReference type="ARBA" id="ARBA00049194"/>
    </source>
</evidence>
<comment type="caution">
    <text evidence="7">The sequence shown here is derived from an EMBL/GenBank/DDBJ whole genome shotgun (WGS) entry which is preliminary data.</text>
</comment>
<keyword evidence="8" id="KW-1185">Reference proteome</keyword>
<feature type="domain" description="Aldehyde dehydrogenase" evidence="6">
    <location>
        <begin position="142"/>
        <end position="554"/>
    </location>
</feature>
<comment type="similarity">
    <text evidence="1">Belongs to the aldehyde dehydrogenase family.</text>
</comment>
<organism evidence="7 8">
    <name type="scientific">Panicum virgatum</name>
    <name type="common">Blackwell switchgrass</name>
    <dbReference type="NCBI Taxonomy" id="38727"/>
    <lineage>
        <taxon>Eukaryota</taxon>
        <taxon>Viridiplantae</taxon>
        <taxon>Streptophyta</taxon>
        <taxon>Embryophyta</taxon>
        <taxon>Tracheophyta</taxon>
        <taxon>Spermatophyta</taxon>
        <taxon>Magnoliopsida</taxon>
        <taxon>Liliopsida</taxon>
        <taxon>Poales</taxon>
        <taxon>Poaceae</taxon>
        <taxon>PACMAD clade</taxon>
        <taxon>Panicoideae</taxon>
        <taxon>Panicodae</taxon>
        <taxon>Paniceae</taxon>
        <taxon>Panicinae</taxon>
        <taxon>Panicum</taxon>
        <taxon>Panicum sect. Hiantes</taxon>
    </lineage>
</organism>
<dbReference type="GO" id="GO:0009737">
    <property type="term" value="P:response to abscisic acid"/>
    <property type="evidence" value="ECO:0007669"/>
    <property type="project" value="UniProtKB-ARBA"/>
</dbReference>
<dbReference type="Proteomes" id="UP000823388">
    <property type="component" value="Chromosome 1K"/>
</dbReference>
<keyword evidence="3" id="KW-0520">NAD</keyword>
<comment type="catalytic activity">
    <reaction evidence="5">
        <text>an aldehyde + NAD(+) + H2O = a carboxylate + NADH + 2 H(+)</text>
        <dbReference type="Rhea" id="RHEA:16185"/>
        <dbReference type="ChEBI" id="CHEBI:15377"/>
        <dbReference type="ChEBI" id="CHEBI:15378"/>
        <dbReference type="ChEBI" id="CHEBI:17478"/>
        <dbReference type="ChEBI" id="CHEBI:29067"/>
        <dbReference type="ChEBI" id="CHEBI:57540"/>
        <dbReference type="ChEBI" id="CHEBI:57945"/>
        <dbReference type="EC" id="1.2.1.3"/>
    </reaction>
</comment>
<dbReference type="PANTHER" id="PTHR43570:SF21">
    <property type="entry name" value="ALDEHYDE DEHYDROGENASE"/>
    <property type="match status" value="1"/>
</dbReference>
<evidence type="ECO:0000256" key="1">
    <source>
        <dbReference type="ARBA" id="ARBA00009986"/>
    </source>
</evidence>
<evidence type="ECO:0000256" key="2">
    <source>
        <dbReference type="ARBA" id="ARBA00023002"/>
    </source>
</evidence>
<accession>A0A8T0XFG0</accession>
<dbReference type="InterPro" id="IPR016162">
    <property type="entry name" value="Ald_DH_N"/>
</dbReference>
<dbReference type="Gene3D" id="3.40.605.10">
    <property type="entry name" value="Aldehyde Dehydrogenase, Chain A, domain 1"/>
    <property type="match status" value="1"/>
</dbReference>
<dbReference type="InterPro" id="IPR016161">
    <property type="entry name" value="Ald_DH/histidinol_DH"/>
</dbReference>
<dbReference type="GO" id="GO:0004029">
    <property type="term" value="F:aldehyde dehydrogenase (NAD+) activity"/>
    <property type="evidence" value="ECO:0007669"/>
    <property type="project" value="UniProtKB-EC"/>
</dbReference>
<evidence type="ECO:0000256" key="4">
    <source>
        <dbReference type="ARBA" id="ARBA00024226"/>
    </source>
</evidence>
<reference evidence="7" key="1">
    <citation type="submission" date="2020-05" db="EMBL/GenBank/DDBJ databases">
        <title>WGS assembly of Panicum virgatum.</title>
        <authorList>
            <person name="Lovell J.T."/>
            <person name="Jenkins J."/>
            <person name="Shu S."/>
            <person name="Juenger T.E."/>
            <person name="Schmutz J."/>
        </authorList>
    </citation>
    <scope>NUCLEOTIDE SEQUENCE</scope>
    <source>
        <strain evidence="7">AP13</strain>
    </source>
</reference>
<dbReference type="InterPro" id="IPR016163">
    <property type="entry name" value="Ald_DH_C"/>
</dbReference>
<dbReference type="AlphaFoldDB" id="A0A8T0XFG0"/>
<dbReference type="GO" id="GO:0006081">
    <property type="term" value="P:aldehyde metabolic process"/>
    <property type="evidence" value="ECO:0007669"/>
    <property type="project" value="InterPro"/>
</dbReference>
<sequence length="598" mass="65763">MVKDMHAAAVLKVSCQPLCRPNGPNRIRRATTTTGASPGALYPTAPLMSDGCTSPGPAQPHGRPRASTLFNTNSRAPAATQRAGYYYALQTSRGHPVPEKLPLPPALEQRELSAMGSVLEEVALGFGGLAGDLREVYESGRTRDLEWRRSQLRGLVRLLEDKEEGIFDVLRADLGKHRAESFRDEVGVLKKSVVDKLQNLKKWAAPEKAHAPLVAFPATALVVPEPLGVVLIFSCWNLPIGLALEPLSGALAAGNAVVVKPSELAPCTSAFLAANIPKYLDPKAVKVVEGGADVGDRLMEHRWDKVLFTGSSRVGRLIMTKAAKHLTPVALELGSKCPCIVDRLDSSRDSQVAVNRIIGAKWSTCSGQACIAIDYVLVEEEFAPILIELLKSTLKRFFTKPEYMARILNEKHFNRLSSLLADSRVSASVVHGGHCNPKTLSIEPTLLLNPPLDSDIMTEEIFGPLLPIITVKKIEDSITFLKSKPKPLAIYAFTRNEKLKRRIIEETSSGSVTFNDAIVQYGMDSIPFGGVGHSGFGQYHGKYSFEMFSHKKAVLKRSFLIEFLFRYPPWDESKVGMLRHVYRFDYVSLFLALIGLRR</sequence>
<name>A0A8T0XFG0_PANVG</name>
<dbReference type="SUPFAM" id="SSF53720">
    <property type="entry name" value="ALDH-like"/>
    <property type="match status" value="1"/>
</dbReference>